<feature type="transmembrane region" description="Helical" evidence="8">
    <location>
        <begin position="412"/>
        <end position="433"/>
    </location>
</feature>
<dbReference type="PANTHER" id="PTHR11654">
    <property type="entry name" value="OLIGOPEPTIDE TRANSPORTER-RELATED"/>
    <property type="match status" value="1"/>
</dbReference>
<evidence type="ECO:0000256" key="7">
    <source>
        <dbReference type="SAM" id="MobiDB-lite"/>
    </source>
</evidence>
<proteinExistence type="inferred from homology"/>
<name>Q605X7_METCA</name>
<feature type="transmembrane region" description="Helical" evidence="8">
    <location>
        <begin position="345"/>
        <end position="366"/>
    </location>
</feature>
<feature type="transmembrane region" description="Helical" evidence="8">
    <location>
        <begin position="126"/>
        <end position="145"/>
    </location>
</feature>
<feature type="transmembrane region" description="Helical" evidence="8">
    <location>
        <begin position="316"/>
        <end position="333"/>
    </location>
</feature>
<evidence type="ECO:0000256" key="8">
    <source>
        <dbReference type="SAM" id="Phobius"/>
    </source>
</evidence>
<organism evidence="9 10">
    <name type="scientific">Methylococcus capsulatus (strain ATCC 33009 / NCIMB 11132 / Bath)</name>
    <dbReference type="NCBI Taxonomy" id="243233"/>
    <lineage>
        <taxon>Bacteria</taxon>
        <taxon>Pseudomonadati</taxon>
        <taxon>Pseudomonadota</taxon>
        <taxon>Gammaproteobacteria</taxon>
        <taxon>Methylococcales</taxon>
        <taxon>Methylococcaceae</taxon>
        <taxon>Methylococcus</taxon>
    </lineage>
</organism>
<evidence type="ECO:0000256" key="6">
    <source>
        <dbReference type="RuleBase" id="RU003755"/>
    </source>
</evidence>
<protein>
    <submittedName>
        <fullName evidence="9">Proton-dependent oligopeptide transporter family protein</fullName>
    </submittedName>
</protein>
<dbReference type="InterPro" id="IPR000109">
    <property type="entry name" value="POT_fam"/>
</dbReference>
<dbReference type="AlphaFoldDB" id="Q605X7"/>
<dbReference type="PROSITE" id="PS01022">
    <property type="entry name" value="PTR2_1"/>
    <property type="match status" value="1"/>
</dbReference>
<dbReference type="eggNOG" id="COG3104">
    <property type="taxonomic scope" value="Bacteria"/>
</dbReference>
<feature type="region of interest" description="Disordered" evidence="7">
    <location>
        <begin position="1"/>
        <end position="27"/>
    </location>
</feature>
<dbReference type="InterPro" id="IPR018456">
    <property type="entry name" value="PTR2_symporter_CS"/>
</dbReference>
<comment type="similarity">
    <text evidence="2 6">Belongs to the major facilitator superfamily. Proton-dependent oligopeptide transporter (POT/PTR) (TC 2.A.17) family.</text>
</comment>
<dbReference type="HOGENOM" id="CLU_004790_3_1_6"/>
<keyword evidence="5 8" id="KW-0472">Membrane</keyword>
<dbReference type="Pfam" id="PF00854">
    <property type="entry name" value="PTR2"/>
    <property type="match status" value="2"/>
</dbReference>
<dbReference type="Gene3D" id="1.20.1250.20">
    <property type="entry name" value="MFS general substrate transporter like domains"/>
    <property type="match status" value="2"/>
</dbReference>
<dbReference type="RefSeq" id="WP_010961384.1">
    <property type="nucleotide sequence ID" value="NC_002977.6"/>
</dbReference>
<evidence type="ECO:0000313" key="9">
    <source>
        <dbReference type="EMBL" id="AAU91651.1"/>
    </source>
</evidence>
<accession>Q605X7</accession>
<evidence type="ECO:0000256" key="5">
    <source>
        <dbReference type="ARBA" id="ARBA00023136"/>
    </source>
</evidence>
<dbReference type="Proteomes" id="UP000006821">
    <property type="component" value="Chromosome"/>
</dbReference>
<gene>
    <name evidence="9" type="ordered locus">MCA2147</name>
</gene>
<feature type="transmembrane region" description="Helical" evidence="8">
    <location>
        <begin position="445"/>
        <end position="464"/>
    </location>
</feature>
<feature type="transmembrane region" description="Helical" evidence="8">
    <location>
        <begin position="378"/>
        <end position="400"/>
    </location>
</feature>
<dbReference type="KEGG" id="mca:MCA2147"/>
<evidence type="ECO:0000313" key="10">
    <source>
        <dbReference type="Proteomes" id="UP000006821"/>
    </source>
</evidence>
<dbReference type="GeneID" id="88224366"/>
<sequence length="478" mass="53121">MQCRDHSTHLVSLPNSQGPAVPFTMRRPVRPPSVPMSRYRTAPLATTELPPGIPFIIGNELAERFSYYGMRAILVVFMTRYLVDAAGNPAPMQEGEAKGYFHLFVSLTYFTPFLGALLADGVLGKYRTIIALSLVYCLGHFALALDDTRTGLLLGQSLIALGAGGIKPCVSAHVGDQFGQSNRHLLSQIYGWFYLAINLGAFVSMLLIPWLLERHGASVAFAVPGLLMLIATLVFWAGRHRFVHIPPGGMRFIREAWSSEGRRGVGRLIGVFLFITMFWALFDQTGSSWVLQSQRMDRVLFGHAILPSQIQAANPLLIVLLTPFFHHLLYPALARLIPMTALNKIALGLSFTVLAFALAAWIQMRIDTGLKPSIGWQLLAYLLLTSAEVMVSITSLEFAYTQAPLTMKSFVMALYLGAVALGNLFTALVNFWIERSKTPWLDGAGYFWFFTGLMLATALGFFAYSRNYREELHLQTER</sequence>
<feature type="transmembrane region" description="Helical" evidence="8">
    <location>
        <begin position="264"/>
        <end position="282"/>
    </location>
</feature>
<comment type="subcellular location">
    <subcellularLocation>
        <location evidence="1 6">Membrane</location>
        <topology evidence="1 6">Multi-pass membrane protein</topology>
    </subcellularLocation>
</comment>
<dbReference type="GO" id="GO:0006857">
    <property type="term" value="P:oligopeptide transport"/>
    <property type="evidence" value="ECO:0007669"/>
    <property type="project" value="InterPro"/>
</dbReference>
<keyword evidence="6" id="KW-0813">Transport</keyword>
<keyword evidence="4 8" id="KW-1133">Transmembrane helix</keyword>
<feature type="compositionally biased region" description="Polar residues" evidence="7">
    <location>
        <begin position="9"/>
        <end position="18"/>
    </location>
</feature>
<dbReference type="STRING" id="243233.MCA2147"/>
<dbReference type="InterPro" id="IPR036259">
    <property type="entry name" value="MFS_trans_sf"/>
</dbReference>
<feature type="transmembrane region" description="Helical" evidence="8">
    <location>
        <begin position="151"/>
        <end position="170"/>
    </location>
</feature>
<evidence type="ECO:0000256" key="4">
    <source>
        <dbReference type="ARBA" id="ARBA00022989"/>
    </source>
</evidence>
<dbReference type="GO" id="GO:0022857">
    <property type="term" value="F:transmembrane transporter activity"/>
    <property type="evidence" value="ECO:0007669"/>
    <property type="project" value="InterPro"/>
</dbReference>
<dbReference type="PROSITE" id="PS01023">
    <property type="entry name" value="PTR2_2"/>
    <property type="match status" value="1"/>
</dbReference>
<dbReference type="GO" id="GO:0016020">
    <property type="term" value="C:membrane"/>
    <property type="evidence" value="ECO:0007669"/>
    <property type="project" value="UniProtKB-SubCell"/>
</dbReference>
<feature type="transmembrane region" description="Helical" evidence="8">
    <location>
        <begin position="218"/>
        <end position="237"/>
    </location>
</feature>
<dbReference type="SUPFAM" id="SSF103473">
    <property type="entry name" value="MFS general substrate transporter"/>
    <property type="match status" value="1"/>
</dbReference>
<reference evidence="9 10" key="1">
    <citation type="journal article" date="2004" name="PLoS Biol.">
        <title>Genomic insights into methanotrophy: the complete genome sequence of Methylococcus capsulatus (Bath).</title>
        <authorList>
            <person name="Ward N.L."/>
            <person name="Larsen O."/>
            <person name="Sakwa J."/>
            <person name="Bruseth L."/>
            <person name="Khouri H.M."/>
            <person name="Durkin A.S."/>
            <person name="Dimitrov G."/>
            <person name="Jiang L."/>
            <person name="Scanlan D."/>
            <person name="Kang K.H."/>
            <person name="Lewis M.R."/>
            <person name="Nelson K.E."/>
            <person name="Methe B.A."/>
            <person name="Wu M."/>
            <person name="Heidelberg J.F."/>
            <person name="Paulsen I.T."/>
            <person name="Fouts D.E."/>
            <person name="Ravel J."/>
            <person name="Tettelin H."/>
            <person name="Ren Q."/>
            <person name="Read T.D."/>
            <person name="DeBoy R.T."/>
            <person name="Seshadri R."/>
            <person name="Salzberg S.L."/>
            <person name="Jensen H.B."/>
            <person name="Birkeland N.K."/>
            <person name="Nelson W.C."/>
            <person name="Dodson R.J."/>
            <person name="Grindhaug S.H."/>
            <person name="Holt I.E."/>
            <person name="Eidhammer I."/>
            <person name="Jonasen I."/>
            <person name="Vanaken S."/>
            <person name="Utterback T.R."/>
            <person name="Feldblyum T.V."/>
            <person name="Fraser C.M."/>
            <person name="Lillehaug J.R."/>
            <person name="Eisen J.A."/>
        </authorList>
    </citation>
    <scope>NUCLEOTIDE SEQUENCE [LARGE SCALE GENOMIC DNA]</scope>
    <source>
        <strain evidence="10">ATCC 33009 / NCIMB 11132 / Bath</strain>
    </source>
</reference>
<feature type="transmembrane region" description="Helical" evidence="8">
    <location>
        <begin position="191"/>
        <end position="212"/>
    </location>
</feature>
<dbReference type="EMBL" id="AE017282">
    <property type="protein sequence ID" value="AAU91651.1"/>
    <property type="molecule type" value="Genomic_DNA"/>
</dbReference>
<keyword evidence="3 6" id="KW-0812">Transmembrane</keyword>
<evidence type="ECO:0000256" key="1">
    <source>
        <dbReference type="ARBA" id="ARBA00004141"/>
    </source>
</evidence>
<evidence type="ECO:0000256" key="2">
    <source>
        <dbReference type="ARBA" id="ARBA00005982"/>
    </source>
</evidence>
<evidence type="ECO:0000256" key="3">
    <source>
        <dbReference type="ARBA" id="ARBA00022692"/>
    </source>
</evidence>
<dbReference type="CDD" id="cd17347">
    <property type="entry name" value="MFS_SLC15A1_2_like"/>
    <property type="match status" value="1"/>
</dbReference>
<feature type="transmembrane region" description="Helical" evidence="8">
    <location>
        <begin position="99"/>
        <end position="119"/>
    </location>
</feature>